<proteinExistence type="predicted"/>
<dbReference type="PANTHER" id="PTHR47197">
    <property type="entry name" value="PROTEIN NIRF"/>
    <property type="match status" value="1"/>
</dbReference>
<dbReference type="InterPro" id="IPR051200">
    <property type="entry name" value="Host-pathogen_enzymatic-act"/>
</dbReference>
<feature type="signal peptide" evidence="1">
    <location>
        <begin position="1"/>
        <end position="22"/>
    </location>
</feature>
<evidence type="ECO:0000313" key="3">
    <source>
        <dbReference type="Proteomes" id="UP000186917"/>
    </source>
</evidence>
<evidence type="ECO:0000256" key="1">
    <source>
        <dbReference type="SAM" id="SignalP"/>
    </source>
</evidence>
<accession>A0A173MD40</accession>
<reference evidence="3" key="1">
    <citation type="submission" date="2017-01" db="EMBL/GenBank/DDBJ databases">
        <authorList>
            <person name="Varghese N."/>
            <person name="Submissions S."/>
        </authorList>
    </citation>
    <scope>NUCLEOTIDE SEQUENCE [LARGE SCALE GENOMIC DNA]</scope>
    <source>
        <strain evidence="3">DSM 21054</strain>
    </source>
</reference>
<dbReference type="STRING" id="477680.SAMN05421788_10548"/>
<dbReference type="InterPro" id="IPR015943">
    <property type="entry name" value="WD40/YVTN_repeat-like_dom_sf"/>
</dbReference>
<dbReference type="EMBL" id="FTOR01000005">
    <property type="protein sequence ID" value="SIT20696.1"/>
    <property type="molecule type" value="Genomic_DNA"/>
</dbReference>
<keyword evidence="3" id="KW-1185">Reference proteome</keyword>
<dbReference type="Proteomes" id="UP000186917">
    <property type="component" value="Unassembled WGS sequence"/>
</dbReference>
<protein>
    <submittedName>
        <fullName evidence="2">40-residue YVTN family beta-propeller repeat-containing protein</fullName>
    </submittedName>
</protein>
<name>A0A173MD40_9BACT</name>
<keyword evidence="1" id="KW-0732">Signal</keyword>
<dbReference type="AlphaFoldDB" id="A0A173MD40"/>
<dbReference type="Gene3D" id="2.130.10.10">
    <property type="entry name" value="YVTN repeat-like/Quinoprotein amine dehydrogenase"/>
    <property type="match status" value="2"/>
</dbReference>
<dbReference type="KEGG" id="fln:FLA_1509"/>
<dbReference type="InterPro" id="IPR011048">
    <property type="entry name" value="Haem_d1_sf"/>
</dbReference>
<dbReference type="RefSeq" id="WP_076379906.1">
    <property type="nucleotide sequence ID" value="NZ_AP017422.1"/>
</dbReference>
<organism evidence="2 3">
    <name type="scientific">Filimonas lacunae</name>
    <dbReference type="NCBI Taxonomy" id="477680"/>
    <lineage>
        <taxon>Bacteria</taxon>
        <taxon>Pseudomonadati</taxon>
        <taxon>Bacteroidota</taxon>
        <taxon>Chitinophagia</taxon>
        <taxon>Chitinophagales</taxon>
        <taxon>Chitinophagaceae</taxon>
        <taxon>Filimonas</taxon>
    </lineage>
</organism>
<gene>
    <name evidence="2" type="ORF">SAMN05421788_10548</name>
</gene>
<dbReference type="SUPFAM" id="SSF51004">
    <property type="entry name" value="C-terminal (heme d1) domain of cytochrome cd1-nitrite reductase"/>
    <property type="match status" value="1"/>
</dbReference>
<sequence length="335" mass="36274">MKRVKAKVLLVIALLIAGTTEAQIDTPAYQLVKKISLSGDGKWDYLKIDDEQKRLFVSHFDRVHVVDLNTGKQIGEIDSLNGVHGVALVKALEKGYITNGTVNTVTVFDYNTFQVIKTIKVSGVKPDCVIFDKVSDKIYAFCGDSHSVSIIDPHTNTETGTIELGGKPEFAVPDDKGLIFNNLEDKNEVVVIDVKLAKIVRRYALKTGVAPTGITIDNSTGRLFVACKESRNLLVLDAATGNQVDELPIGGKVDGVVYEKELKLIITSNGEGNASIIQQDGADSYKVIQTLQTRPGMKTLAYSGNTHQIFLSGAEIKDGTIQQGTFGVAVYGSAR</sequence>
<dbReference type="PANTHER" id="PTHR47197:SF3">
    <property type="entry name" value="DIHYDRO-HEME D1 DEHYDROGENASE"/>
    <property type="match status" value="1"/>
</dbReference>
<evidence type="ECO:0000313" key="2">
    <source>
        <dbReference type="EMBL" id="SIT20696.1"/>
    </source>
</evidence>
<feature type="chain" id="PRO_5030022785" evidence="1">
    <location>
        <begin position="23"/>
        <end position="335"/>
    </location>
</feature>